<reference evidence="1 2" key="1">
    <citation type="submission" date="2023-04" db="EMBL/GenBank/DDBJ databases">
        <title>A long-awaited taxogenomic arrangement of the family Halomonadaceae.</title>
        <authorList>
            <person name="De La Haba R."/>
            <person name="Chuvochina M."/>
            <person name="Wittouck S."/>
            <person name="Arahal D.R."/>
            <person name="Sanchez-Porro C."/>
            <person name="Hugenholtz P."/>
            <person name="Ventosa A."/>
        </authorList>
    </citation>
    <scope>NUCLEOTIDE SEQUENCE [LARGE SCALE GENOMIC DNA]</scope>
    <source>
        <strain evidence="1 2">DSM 22428</strain>
    </source>
</reference>
<comment type="caution">
    <text evidence="1">The sequence shown here is derived from an EMBL/GenBank/DDBJ whole genome shotgun (WGS) entry which is preliminary data.</text>
</comment>
<dbReference type="PROSITE" id="PS51257">
    <property type="entry name" value="PROKAR_LIPOPROTEIN"/>
    <property type="match status" value="1"/>
</dbReference>
<sequence>MRALIATSLLALILTGCQTLSESGILPDGDDQAAGSGANQVKRTVAFSPEEYAQLEKSGTATLKGQLFYQNEGLKVIGRDQRVSLAPATRYSAEAADAALAGKRIEPADPRARAYTHTATTDDDGHFTFTGLPSGVFYVGGVVRLPDGSASPYILKQVRLGDGQTRTIELTR</sequence>
<organism evidence="1 2">
    <name type="scientific">Larsenimonas suaedae</name>
    <dbReference type="NCBI Taxonomy" id="1851019"/>
    <lineage>
        <taxon>Bacteria</taxon>
        <taxon>Pseudomonadati</taxon>
        <taxon>Pseudomonadota</taxon>
        <taxon>Gammaproteobacteria</taxon>
        <taxon>Oceanospirillales</taxon>
        <taxon>Halomonadaceae</taxon>
        <taxon>Larsenimonas</taxon>
    </lineage>
</organism>
<keyword evidence="2" id="KW-1185">Reference proteome</keyword>
<dbReference type="EMBL" id="JARWAO010000001">
    <property type="protein sequence ID" value="MDR5894585.1"/>
    <property type="molecule type" value="Genomic_DNA"/>
</dbReference>
<proteinExistence type="predicted"/>
<dbReference type="RefSeq" id="WP_251593327.1">
    <property type="nucleotide sequence ID" value="NZ_JAMLJI010000002.1"/>
</dbReference>
<dbReference type="SUPFAM" id="SSF117074">
    <property type="entry name" value="Hypothetical protein PA1324"/>
    <property type="match status" value="1"/>
</dbReference>
<name>A0ABU1GRE9_9GAMM</name>
<gene>
    <name evidence="1" type="ORF">QC825_00695</name>
</gene>
<evidence type="ECO:0000313" key="1">
    <source>
        <dbReference type="EMBL" id="MDR5894585.1"/>
    </source>
</evidence>
<dbReference type="Proteomes" id="UP001269375">
    <property type="component" value="Unassembled WGS sequence"/>
</dbReference>
<accession>A0ABU1GRE9</accession>
<evidence type="ECO:0000313" key="2">
    <source>
        <dbReference type="Proteomes" id="UP001269375"/>
    </source>
</evidence>
<protein>
    <submittedName>
        <fullName evidence="1">Carboxypeptidase-like regulatory domain-containing protein</fullName>
    </submittedName>
</protein>